<keyword evidence="1" id="KW-0732">Signal</keyword>
<feature type="chain" id="PRO_5002810913" evidence="1">
    <location>
        <begin position="22"/>
        <end position="110"/>
    </location>
</feature>
<name>B4INE3_DROSE</name>
<organism evidence="3">
    <name type="scientific">Drosophila sechellia</name>
    <name type="common">Fruit fly</name>
    <dbReference type="NCBI Taxonomy" id="7238"/>
    <lineage>
        <taxon>Eukaryota</taxon>
        <taxon>Metazoa</taxon>
        <taxon>Ecdysozoa</taxon>
        <taxon>Arthropoda</taxon>
        <taxon>Hexapoda</taxon>
        <taxon>Insecta</taxon>
        <taxon>Pterygota</taxon>
        <taxon>Neoptera</taxon>
        <taxon>Endopterygota</taxon>
        <taxon>Diptera</taxon>
        <taxon>Brachycera</taxon>
        <taxon>Muscomorpha</taxon>
        <taxon>Ephydroidea</taxon>
        <taxon>Drosophilidae</taxon>
        <taxon>Drosophila</taxon>
        <taxon>Sophophora</taxon>
    </lineage>
</organism>
<dbReference type="EMBL" id="CH482104">
    <property type="protein sequence ID" value="EDW49047.1"/>
    <property type="molecule type" value="Genomic_DNA"/>
</dbReference>
<sequence length="110" mass="12922">MPSNGLLYLLFLSVLLQDSMGTRLLKFTNVKCMDLPTSRGLTKYEYCHLKVVRRNQVELSLKNHMTVEKFALDFRKISMPVPARTYRLDFTFYAYGIARTLTQVFFEKIE</sequence>
<dbReference type="AlphaFoldDB" id="B4INE3"/>
<evidence type="ECO:0000256" key="1">
    <source>
        <dbReference type="SAM" id="SignalP"/>
    </source>
</evidence>
<dbReference type="HOGENOM" id="CLU_2173616_0_0_1"/>
<evidence type="ECO:0000313" key="3">
    <source>
        <dbReference type="Proteomes" id="UP000001292"/>
    </source>
</evidence>
<dbReference type="Proteomes" id="UP000001292">
    <property type="component" value="Unassembled WGS sequence"/>
</dbReference>
<dbReference type="OMA" id="QISMGTR"/>
<evidence type="ECO:0000313" key="2">
    <source>
        <dbReference type="EMBL" id="EDW49047.1"/>
    </source>
</evidence>
<gene>
    <name evidence="2" type="primary">Dsec\GM16195</name>
    <name evidence="2" type="ORF">Dsec_GM16195</name>
</gene>
<dbReference type="PhylomeDB" id="B4INE3"/>
<keyword evidence="3" id="KW-1185">Reference proteome</keyword>
<protein>
    <submittedName>
        <fullName evidence="2">GM16195</fullName>
    </submittedName>
</protein>
<proteinExistence type="predicted"/>
<feature type="signal peptide" evidence="1">
    <location>
        <begin position="1"/>
        <end position="21"/>
    </location>
</feature>
<accession>B4INE3</accession>
<reference evidence="2 3" key="1">
    <citation type="journal article" date="2007" name="Nature">
        <title>Evolution of genes and genomes on the Drosophila phylogeny.</title>
        <authorList>
            <consortium name="Drosophila 12 Genomes Consortium"/>
            <person name="Clark A.G."/>
            <person name="Eisen M.B."/>
            <person name="Smith D.R."/>
            <person name="Bergman C.M."/>
            <person name="Oliver B."/>
            <person name="Markow T.A."/>
            <person name="Kaufman T.C."/>
            <person name="Kellis M."/>
            <person name="Gelbart W."/>
            <person name="Iyer V.N."/>
            <person name="Pollard D.A."/>
            <person name="Sackton T.B."/>
            <person name="Larracuente A.M."/>
            <person name="Singh N.D."/>
            <person name="Abad J.P."/>
            <person name="Abt D.N."/>
            <person name="Adryan B."/>
            <person name="Aguade M."/>
            <person name="Akashi H."/>
            <person name="Anderson W.W."/>
            <person name="Aquadro C.F."/>
            <person name="Ardell D.H."/>
            <person name="Arguello R."/>
            <person name="Artieri C.G."/>
            <person name="Barbash D.A."/>
            <person name="Barker D."/>
            <person name="Barsanti P."/>
            <person name="Batterham P."/>
            <person name="Batzoglou S."/>
            <person name="Begun D."/>
            <person name="Bhutkar A."/>
            <person name="Blanco E."/>
            <person name="Bosak S.A."/>
            <person name="Bradley R.K."/>
            <person name="Brand A.D."/>
            <person name="Brent M.R."/>
            <person name="Brooks A.N."/>
            <person name="Brown R.H."/>
            <person name="Butlin R.K."/>
            <person name="Caggese C."/>
            <person name="Calvi B.R."/>
            <person name="Bernardo de Carvalho A."/>
            <person name="Caspi A."/>
            <person name="Castrezana S."/>
            <person name="Celniker S.E."/>
            <person name="Chang J.L."/>
            <person name="Chapple C."/>
            <person name="Chatterji S."/>
            <person name="Chinwalla A."/>
            <person name="Civetta A."/>
            <person name="Clifton S.W."/>
            <person name="Comeron J.M."/>
            <person name="Costello J.C."/>
            <person name="Coyne J.A."/>
            <person name="Daub J."/>
            <person name="David R.G."/>
            <person name="Delcher A.L."/>
            <person name="Delehaunty K."/>
            <person name="Do C.B."/>
            <person name="Ebling H."/>
            <person name="Edwards K."/>
            <person name="Eickbush T."/>
            <person name="Evans J.D."/>
            <person name="Filipski A."/>
            <person name="Findeiss S."/>
            <person name="Freyhult E."/>
            <person name="Fulton L."/>
            <person name="Fulton R."/>
            <person name="Garcia A.C."/>
            <person name="Gardiner A."/>
            <person name="Garfield D.A."/>
            <person name="Garvin B.E."/>
            <person name="Gibson G."/>
            <person name="Gilbert D."/>
            <person name="Gnerre S."/>
            <person name="Godfrey J."/>
            <person name="Good R."/>
            <person name="Gotea V."/>
            <person name="Gravely B."/>
            <person name="Greenberg A.J."/>
            <person name="Griffiths-Jones S."/>
            <person name="Gross S."/>
            <person name="Guigo R."/>
            <person name="Gustafson E.A."/>
            <person name="Haerty W."/>
            <person name="Hahn M.W."/>
            <person name="Halligan D.L."/>
            <person name="Halpern A.L."/>
            <person name="Halter G.M."/>
            <person name="Han M.V."/>
            <person name="Heger A."/>
            <person name="Hillier L."/>
            <person name="Hinrichs A.S."/>
            <person name="Holmes I."/>
            <person name="Hoskins R.A."/>
            <person name="Hubisz M.J."/>
            <person name="Hultmark D."/>
            <person name="Huntley M.A."/>
            <person name="Jaffe D.B."/>
            <person name="Jagadeeshan S."/>
            <person name="Jeck W.R."/>
            <person name="Johnson J."/>
            <person name="Jones C.D."/>
            <person name="Jordan W.C."/>
            <person name="Karpen G.H."/>
            <person name="Kataoka E."/>
            <person name="Keightley P.D."/>
            <person name="Kheradpour P."/>
            <person name="Kirkness E.F."/>
            <person name="Koerich L.B."/>
            <person name="Kristiansen K."/>
            <person name="Kudrna D."/>
            <person name="Kulathinal R.J."/>
            <person name="Kumar S."/>
            <person name="Kwok R."/>
            <person name="Lander E."/>
            <person name="Langley C.H."/>
            <person name="Lapoint R."/>
            <person name="Lazzaro B.P."/>
            <person name="Lee S.J."/>
            <person name="Levesque L."/>
            <person name="Li R."/>
            <person name="Lin C.F."/>
            <person name="Lin M.F."/>
            <person name="Lindblad-Toh K."/>
            <person name="Llopart A."/>
            <person name="Long M."/>
            <person name="Low L."/>
            <person name="Lozovsky E."/>
            <person name="Lu J."/>
            <person name="Luo M."/>
            <person name="Machado C.A."/>
            <person name="Makalowski W."/>
            <person name="Marzo M."/>
            <person name="Matsuda M."/>
            <person name="Matzkin L."/>
            <person name="McAllister B."/>
            <person name="McBride C.S."/>
            <person name="McKernan B."/>
            <person name="McKernan K."/>
            <person name="Mendez-Lago M."/>
            <person name="Minx P."/>
            <person name="Mollenhauer M.U."/>
            <person name="Montooth K."/>
            <person name="Mount S.M."/>
            <person name="Mu X."/>
            <person name="Myers E."/>
            <person name="Negre B."/>
            <person name="Newfeld S."/>
            <person name="Nielsen R."/>
            <person name="Noor M.A."/>
            <person name="O'Grady P."/>
            <person name="Pachter L."/>
            <person name="Papaceit M."/>
            <person name="Parisi M.J."/>
            <person name="Parisi M."/>
            <person name="Parts L."/>
            <person name="Pedersen J.S."/>
            <person name="Pesole G."/>
            <person name="Phillippy A.M."/>
            <person name="Ponting C.P."/>
            <person name="Pop M."/>
            <person name="Porcelli D."/>
            <person name="Powell J.R."/>
            <person name="Prohaska S."/>
            <person name="Pruitt K."/>
            <person name="Puig M."/>
            <person name="Quesneville H."/>
            <person name="Ram K.R."/>
            <person name="Rand D."/>
            <person name="Rasmussen M.D."/>
            <person name="Reed L.K."/>
            <person name="Reenan R."/>
            <person name="Reily A."/>
            <person name="Remington K.A."/>
            <person name="Rieger T.T."/>
            <person name="Ritchie M.G."/>
            <person name="Robin C."/>
            <person name="Rogers Y.H."/>
            <person name="Rohde C."/>
            <person name="Rozas J."/>
            <person name="Rubenfield M.J."/>
            <person name="Ruiz A."/>
            <person name="Russo S."/>
            <person name="Salzberg S.L."/>
            <person name="Sanchez-Gracia A."/>
            <person name="Saranga D.J."/>
            <person name="Sato H."/>
            <person name="Schaeffer S.W."/>
            <person name="Schatz M.C."/>
            <person name="Schlenke T."/>
            <person name="Schwartz R."/>
            <person name="Segarra C."/>
            <person name="Singh R.S."/>
            <person name="Sirot L."/>
            <person name="Sirota M."/>
            <person name="Sisneros N.B."/>
            <person name="Smith C.D."/>
            <person name="Smith T.F."/>
            <person name="Spieth J."/>
            <person name="Stage D.E."/>
            <person name="Stark A."/>
            <person name="Stephan W."/>
            <person name="Strausberg R.L."/>
            <person name="Strempel S."/>
            <person name="Sturgill D."/>
            <person name="Sutton G."/>
            <person name="Sutton G.G."/>
            <person name="Tao W."/>
            <person name="Teichmann S."/>
            <person name="Tobari Y.N."/>
            <person name="Tomimura Y."/>
            <person name="Tsolas J.M."/>
            <person name="Valente V.L."/>
            <person name="Venter E."/>
            <person name="Venter J.C."/>
            <person name="Vicario S."/>
            <person name="Vieira F.G."/>
            <person name="Vilella A.J."/>
            <person name="Villasante A."/>
            <person name="Walenz B."/>
            <person name="Wang J."/>
            <person name="Wasserman M."/>
            <person name="Watts T."/>
            <person name="Wilson D."/>
            <person name="Wilson R.K."/>
            <person name="Wing R.A."/>
            <person name="Wolfner M.F."/>
            <person name="Wong A."/>
            <person name="Wong G.K."/>
            <person name="Wu C.I."/>
            <person name="Wu G."/>
            <person name="Yamamoto D."/>
            <person name="Yang H.P."/>
            <person name="Yang S.P."/>
            <person name="Yorke J.A."/>
            <person name="Yoshida K."/>
            <person name="Zdobnov E."/>
            <person name="Zhang P."/>
            <person name="Zhang Y."/>
            <person name="Zimin A.V."/>
            <person name="Baldwin J."/>
            <person name="Abdouelleil A."/>
            <person name="Abdulkadir J."/>
            <person name="Abebe A."/>
            <person name="Abera B."/>
            <person name="Abreu J."/>
            <person name="Acer S.C."/>
            <person name="Aftuck L."/>
            <person name="Alexander A."/>
            <person name="An P."/>
            <person name="Anderson E."/>
            <person name="Anderson S."/>
            <person name="Arachi H."/>
            <person name="Azer M."/>
            <person name="Bachantsang P."/>
            <person name="Barry A."/>
            <person name="Bayul T."/>
            <person name="Berlin A."/>
            <person name="Bessette D."/>
            <person name="Bloom T."/>
            <person name="Blye J."/>
            <person name="Boguslavskiy L."/>
            <person name="Bonnet C."/>
            <person name="Boukhgalter B."/>
            <person name="Bourzgui I."/>
            <person name="Brown A."/>
            <person name="Cahill P."/>
            <person name="Channer S."/>
            <person name="Cheshatsang Y."/>
            <person name="Chuda L."/>
            <person name="Citroen M."/>
            <person name="Collymore A."/>
            <person name="Cooke P."/>
            <person name="Costello M."/>
            <person name="D'Aco K."/>
            <person name="Daza R."/>
            <person name="De Haan G."/>
            <person name="DeGray S."/>
            <person name="DeMaso C."/>
            <person name="Dhargay N."/>
            <person name="Dooley K."/>
            <person name="Dooley E."/>
            <person name="Doricent M."/>
            <person name="Dorje P."/>
            <person name="Dorjee K."/>
            <person name="Dupes A."/>
            <person name="Elong R."/>
            <person name="Falk J."/>
            <person name="Farina A."/>
            <person name="Faro S."/>
            <person name="Ferguson D."/>
            <person name="Fisher S."/>
            <person name="Foley C.D."/>
            <person name="Franke A."/>
            <person name="Friedrich D."/>
            <person name="Gadbois L."/>
            <person name="Gearin G."/>
            <person name="Gearin C.R."/>
            <person name="Giannoukos G."/>
            <person name="Goode T."/>
            <person name="Graham J."/>
            <person name="Grandbois E."/>
            <person name="Grewal S."/>
            <person name="Gyaltsen K."/>
            <person name="Hafez N."/>
            <person name="Hagos B."/>
            <person name="Hall J."/>
            <person name="Henson C."/>
            <person name="Hollinger A."/>
            <person name="Honan T."/>
            <person name="Huard M.D."/>
            <person name="Hughes L."/>
            <person name="Hurhula B."/>
            <person name="Husby M.E."/>
            <person name="Kamat A."/>
            <person name="Kanga B."/>
            <person name="Kashin S."/>
            <person name="Khazanovich D."/>
            <person name="Kisner P."/>
            <person name="Lance K."/>
            <person name="Lara M."/>
            <person name="Lee W."/>
            <person name="Lennon N."/>
            <person name="Letendre F."/>
            <person name="LeVine R."/>
            <person name="Lipovsky A."/>
            <person name="Liu X."/>
            <person name="Liu J."/>
            <person name="Liu S."/>
            <person name="Lokyitsang T."/>
            <person name="Lokyitsang Y."/>
            <person name="Lubonja R."/>
            <person name="Lui A."/>
            <person name="MacDonald P."/>
            <person name="Magnisalis V."/>
            <person name="Maru K."/>
            <person name="Matthews C."/>
            <person name="McCusker W."/>
            <person name="McDonough S."/>
            <person name="Mehta T."/>
            <person name="Meldrim J."/>
            <person name="Meneus L."/>
            <person name="Mihai O."/>
            <person name="Mihalev A."/>
            <person name="Mihova T."/>
            <person name="Mittelman R."/>
            <person name="Mlenga V."/>
            <person name="Montmayeur A."/>
            <person name="Mulrain L."/>
            <person name="Navidi A."/>
            <person name="Naylor J."/>
            <person name="Negash T."/>
            <person name="Nguyen T."/>
            <person name="Nguyen N."/>
            <person name="Nicol R."/>
            <person name="Norbu C."/>
            <person name="Norbu N."/>
            <person name="Novod N."/>
            <person name="O'Neill B."/>
            <person name="Osman S."/>
            <person name="Markiewicz E."/>
            <person name="Oyono O.L."/>
            <person name="Patti C."/>
            <person name="Phunkhang P."/>
            <person name="Pierre F."/>
            <person name="Priest M."/>
            <person name="Raghuraman S."/>
            <person name="Rege F."/>
            <person name="Reyes R."/>
            <person name="Rise C."/>
            <person name="Rogov P."/>
            <person name="Ross K."/>
            <person name="Ryan E."/>
            <person name="Settipalli S."/>
            <person name="Shea T."/>
            <person name="Sherpa N."/>
            <person name="Shi L."/>
            <person name="Shih D."/>
            <person name="Sparrow T."/>
            <person name="Spaulding J."/>
            <person name="Stalker J."/>
            <person name="Stange-Thomann N."/>
            <person name="Stavropoulos S."/>
            <person name="Stone C."/>
            <person name="Strader C."/>
            <person name="Tesfaye S."/>
            <person name="Thomson T."/>
            <person name="Thoulutsang Y."/>
            <person name="Thoulutsang D."/>
            <person name="Topham K."/>
            <person name="Topping I."/>
            <person name="Tsamla T."/>
            <person name="Vassiliev H."/>
            <person name="Vo A."/>
            <person name="Wangchuk T."/>
            <person name="Wangdi T."/>
            <person name="Weiand M."/>
            <person name="Wilkinson J."/>
            <person name="Wilson A."/>
            <person name="Yadav S."/>
            <person name="Young G."/>
            <person name="Yu Q."/>
            <person name="Zembek L."/>
            <person name="Zhong D."/>
            <person name="Zimmer A."/>
            <person name="Zwirko Z."/>
            <person name="Jaffe D.B."/>
            <person name="Alvarez P."/>
            <person name="Brockman W."/>
            <person name="Butler J."/>
            <person name="Chin C."/>
            <person name="Gnerre S."/>
            <person name="Grabherr M."/>
            <person name="Kleber M."/>
            <person name="Mauceli E."/>
            <person name="MacCallum I."/>
        </authorList>
    </citation>
    <scope>NUCLEOTIDE SEQUENCE [LARGE SCALE GENOMIC DNA]</scope>
    <source>
        <strain evidence="3">Rob3c / Tucson 14021-0248.25</strain>
    </source>
</reference>